<sequence length="285" mass="34040">MEFTFKSFHDAIWLHEHLYKMTKASHYCETSIQNQKQFVLKIDMNKISLNHLEKAFIDFIKRKKRNDWIQEILKNHFFYEEEFERIQIGEIVSEMLNGKRQELTALLNKTNDMNTIEQAVRPLFEQSARISFDSFLTFRLKNYYEDLISYVEIAIDEYKMEQDYQVYIQMLRDYLQGKAPKREIVRIYFSNHRVFYDGDFEQISDEVLNRYLDRRLLINHPIYVDSNTIAPLLSIAPAAIILYTDHPEQGLIRTIKNIFEERVAIYPKSTFLEGRSLLKSGESSS</sequence>
<protein>
    <submittedName>
        <fullName evidence="1">Sporulation protein YtxC</fullName>
    </submittedName>
</protein>
<dbReference type="RefSeq" id="WP_307226043.1">
    <property type="nucleotide sequence ID" value="NZ_JAUSTT010000001.1"/>
</dbReference>
<proteinExistence type="predicted"/>
<comment type="caution">
    <text evidence="1">The sequence shown here is derived from an EMBL/GenBank/DDBJ whole genome shotgun (WGS) entry which is preliminary data.</text>
</comment>
<keyword evidence="2" id="KW-1185">Reference proteome</keyword>
<gene>
    <name evidence="1" type="ORF">J2S08_000350</name>
</gene>
<name>A0ABT9WMJ9_9BACI</name>
<evidence type="ECO:0000313" key="1">
    <source>
        <dbReference type="EMBL" id="MDQ0174519.1"/>
    </source>
</evidence>
<dbReference type="EMBL" id="JAUSTT010000001">
    <property type="protein sequence ID" value="MDQ0174519.1"/>
    <property type="molecule type" value="Genomic_DNA"/>
</dbReference>
<dbReference type="Proteomes" id="UP001223586">
    <property type="component" value="Unassembled WGS sequence"/>
</dbReference>
<dbReference type="InterPro" id="IPR014199">
    <property type="entry name" value="Spore_YtxC"/>
</dbReference>
<reference evidence="1 2" key="1">
    <citation type="submission" date="2023-07" db="EMBL/GenBank/DDBJ databases">
        <title>Genomic Encyclopedia of Type Strains, Phase IV (KMG-IV): sequencing the most valuable type-strain genomes for metagenomic binning, comparative biology and taxonomic classification.</title>
        <authorList>
            <person name="Goeker M."/>
        </authorList>
    </citation>
    <scope>NUCLEOTIDE SEQUENCE [LARGE SCALE GENOMIC DNA]</scope>
    <source>
        <strain evidence="1 2">DSM 23837</strain>
    </source>
</reference>
<dbReference type="Pfam" id="PF08812">
    <property type="entry name" value="YtxC"/>
    <property type="match status" value="1"/>
</dbReference>
<accession>A0ABT9WMJ9</accession>
<organism evidence="1 2">
    <name type="scientific">Bacillus chungangensis</name>
    <dbReference type="NCBI Taxonomy" id="587633"/>
    <lineage>
        <taxon>Bacteria</taxon>
        <taxon>Bacillati</taxon>
        <taxon>Bacillota</taxon>
        <taxon>Bacilli</taxon>
        <taxon>Bacillales</taxon>
        <taxon>Bacillaceae</taxon>
        <taxon>Bacillus</taxon>
    </lineage>
</organism>
<evidence type="ECO:0000313" key="2">
    <source>
        <dbReference type="Proteomes" id="UP001223586"/>
    </source>
</evidence>